<dbReference type="RefSeq" id="XP_030761749.1">
    <property type="nucleotide sequence ID" value="XM_030905889.1"/>
</dbReference>
<feature type="transmembrane region" description="Helical" evidence="1">
    <location>
        <begin position="69"/>
        <end position="91"/>
    </location>
</feature>
<feature type="transmembrane region" description="Helical" evidence="1">
    <location>
        <begin position="257"/>
        <end position="277"/>
    </location>
</feature>
<reference evidence="3" key="1">
    <citation type="submission" date="2025-08" db="UniProtKB">
        <authorList>
            <consortium name="RefSeq"/>
        </authorList>
    </citation>
    <scope>IDENTIFICATION</scope>
    <source>
        <tissue evidence="3">Gonads</tissue>
    </source>
</reference>
<organism evidence="2 3">
    <name type="scientific">Sitophilus oryzae</name>
    <name type="common">Rice weevil</name>
    <name type="synonym">Curculio oryzae</name>
    <dbReference type="NCBI Taxonomy" id="7048"/>
    <lineage>
        <taxon>Eukaryota</taxon>
        <taxon>Metazoa</taxon>
        <taxon>Ecdysozoa</taxon>
        <taxon>Arthropoda</taxon>
        <taxon>Hexapoda</taxon>
        <taxon>Insecta</taxon>
        <taxon>Pterygota</taxon>
        <taxon>Neoptera</taxon>
        <taxon>Endopterygota</taxon>
        <taxon>Coleoptera</taxon>
        <taxon>Polyphaga</taxon>
        <taxon>Cucujiformia</taxon>
        <taxon>Curculionidae</taxon>
        <taxon>Dryophthorinae</taxon>
        <taxon>Sitophilus</taxon>
    </lineage>
</organism>
<feature type="transmembrane region" description="Helical" evidence="1">
    <location>
        <begin position="111"/>
        <end position="129"/>
    </location>
</feature>
<protein>
    <submittedName>
        <fullName evidence="3">Uncharacterized protein LOC115886641</fullName>
    </submittedName>
</protein>
<feature type="transmembrane region" description="Helical" evidence="1">
    <location>
        <begin position="150"/>
        <end position="169"/>
    </location>
</feature>
<evidence type="ECO:0000313" key="2">
    <source>
        <dbReference type="Proteomes" id="UP000504635"/>
    </source>
</evidence>
<dbReference type="GeneID" id="115886641"/>
<keyword evidence="1" id="KW-0472">Membrane</keyword>
<feature type="transmembrane region" description="Helical" evidence="1">
    <location>
        <begin position="36"/>
        <end position="57"/>
    </location>
</feature>
<dbReference type="SUPFAM" id="SSF81321">
    <property type="entry name" value="Family A G protein-coupled receptor-like"/>
    <property type="match status" value="1"/>
</dbReference>
<dbReference type="KEGG" id="soy:115886641"/>
<dbReference type="Proteomes" id="UP000504635">
    <property type="component" value="Unplaced"/>
</dbReference>
<feature type="transmembrane region" description="Helical" evidence="1">
    <location>
        <begin position="214"/>
        <end position="237"/>
    </location>
</feature>
<feature type="transmembrane region" description="Helical" evidence="1">
    <location>
        <begin position="181"/>
        <end position="202"/>
    </location>
</feature>
<dbReference type="InParanoid" id="A0A6J2YF38"/>
<keyword evidence="1" id="KW-0812">Transmembrane</keyword>
<keyword evidence="1" id="KW-1133">Transmembrane helix</keyword>
<gene>
    <name evidence="3" type="primary">LOC115886641</name>
</gene>
<dbReference type="OrthoDB" id="6738019at2759"/>
<sequence>MYVNKSPTSLDEEYITHDQHGTYHNGTHQTLRTTTISIGIIISLIAIILDTILIFVIRRYKALKTRNNVYLLHYAICNIIYLSSNTILHVVMDIFFEGYLEVNWYCTLVQIENYFLNLCIMFIAMYALDEYIRISCKNNLLTAYFNGYKYFIGSLYIIHVLFLFIVTGVCFGSTKKVKFDVSFIIVTVTYALLLLALIRIAMSLKKELQNIQTQLLRIVLEVSSFVFLFYLPIIVYYNLLNILDANHIEDLDIWQVYSFIFEYMAYSATFVLIYKLFKLNKFFKLAFCKVMCKSRKDLDYSRLDTVPEELSS</sequence>
<dbReference type="AlphaFoldDB" id="A0A6J2YF38"/>
<name>A0A6J2YF38_SITOR</name>
<keyword evidence="2" id="KW-1185">Reference proteome</keyword>
<evidence type="ECO:0000256" key="1">
    <source>
        <dbReference type="SAM" id="Phobius"/>
    </source>
</evidence>
<dbReference type="Gene3D" id="1.20.1070.10">
    <property type="entry name" value="Rhodopsin 7-helix transmembrane proteins"/>
    <property type="match status" value="1"/>
</dbReference>
<proteinExistence type="predicted"/>
<accession>A0A6J2YF38</accession>
<evidence type="ECO:0000313" key="3">
    <source>
        <dbReference type="RefSeq" id="XP_030761749.1"/>
    </source>
</evidence>